<evidence type="ECO:0000256" key="1">
    <source>
        <dbReference type="ARBA" id="ARBA00023015"/>
    </source>
</evidence>
<organism evidence="5 6">
    <name type="scientific">Splendidivirga corallicola</name>
    <dbReference type="NCBI Taxonomy" id="3051826"/>
    <lineage>
        <taxon>Bacteria</taxon>
        <taxon>Pseudomonadati</taxon>
        <taxon>Bacteroidota</taxon>
        <taxon>Cytophagia</taxon>
        <taxon>Cytophagales</taxon>
        <taxon>Splendidivirgaceae</taxon>
        <taxon>Splendidivirga</taxon>
    </lineage>
</organism>
<sequence>MYFSAKFVDDIVAYLVKRNIDHKLVEQQFEQIENSGNGGAGIVSYAFMSKVLTKAAALSGDPHFGLHLGEHQILSATEMVDEIMAKSMDIQEAFENAIEYSRLISDSMDCALITSGEDASVKFNLNPDWALHDDSAIKENMDVALVCALKSLQYLTGNQYFPKQIYFHYPRPQKINEYYRIFNCPISFGANTTEVVFHKKHLSLNTVEGNYSLLERLKSIAKETLSNLPNNNTFEQQVKKAILEKINIQFPSVMEVAENLHLTPRSLQRRLKAENSSFNQINNHIKFQLALKYLRNHQYDLYEISYLLGYSEPSAFVRAFRSWTGTSPKKYIKSTSDSQLPTLIDQSN</sequence>
<proteinExistence type="predicted"/>
<dbReference type="SUPFAM" id="SSF46689">
    <property type="entry name" value="Homeodomain-like"/>
    <property type="match status" value="1"/>
</dbReference>
<protein>
    <submittedName>
        <fullName evidence="5">AraC family transcriptional regulator ligand-binding domain-containing protein</fullName>
    </submittedName>
</protein>
<evidence type="ECO:0000313" key="6">
    <source>
        <dbReference type="Proteomes" id="UP001172082"/>
    </source>
</evidence>
<dbReference type="RefSeq" id="WP_346753741.1">
    <property type="nucleotide sequence ID" value="NZ_JAUJEA010000008.1"/>
</dbReference>
<dbReference type="Pfam" id="PF12833">
    <property type="entry name" value="HTH_18"/>
    <property type="match status" value="1"/>
</dbReference>
<evidence type="ECO:0000313" key="5">
    <source>
        <dbReference type="EMBL" id="MDN5203718.1"/>
    </source>
</evidence>
<dbReference type="PROSITE" id="PS01124">
    <property type="entry name" value="HTH_ARAC_FAMILY_2"/>
    <property type="match status" value="1"/>
</dbReference>
<feature type="domain" description="HTH araC/xylS-type" evidence="4">
    <location>
        <begin position="236"/>
        <end position="334"/>
    </location>
</feature>
<keyword evidence="3" id="KW-0804">Transcription</keyword>
<evidence type="ECO:0000256" key="2">
    <source>
        <dbReference type="ARBA" id="ARBA00023125"/>
    </source>
</evidence>
<dbReference type="InterPro" id="IPR009057">
    <property type="entry name" value="Homeodomain-like_sf"/>
</dbReference>
<dbReference type="Pfam" id="PF12625">
    <property type="entry name" value="Arabinose_bd"/>
    <property type="match status" value="1"/>
</dbReference>
<dbReference type="InterPro" id="IPR032687">
    <property type="entry name" value="AraC-type_N"/>
</dbReference>
<reference evidence="5" key="1">
    <citation type="submission" date="2023-06" db="EMBL/GenBank/DDBJ databases">
        <title>Genomic of Parafulvivirga corallium.</title>
        <authorList>
            <person name="Wang G."/>
        </authorList>
    </citation>
    <scope>NUCLEOTIDE SEQUENCE</scope>
    <source>
        <strain evidence="5">BMA10</strain>
    </source>
</reference>
<dbReference type="Proteomes" id="UP001172082">
    <property type="component" value="Unassembled WGS sequence"/>
</dbReference>
<dbReference type="PANTHER" id="PTHR47894:SF1">
    <property type="entry name" value="HTH-TYPE TRANSCRIPTIONAL REGULATOR VQSM"/>
    <property type="match status" value="1"/>
</dbReference>
<keyword evidence="2" id="KW-0238">DNA-binding</keyword>
<dbReference type="Gene3D" id="1.10.10.60">
    <property type="entry name" value="Homeodomain-like"/>
    <property type="match status" value="1"/>
</dbReference>
<dbReference type="PANTHER" id="PTHR47894">
    <property type="entry name" value="HTH-TYPE TRANSCRIPTIONAL REGULATOR GADX"/>
    <property type="match status" value="1"/>
</dbReference>
<keyword evidence="1" id="KW-0805">Transcription regulation</keyword>
<comment type="caution">
    <text evidence="5">The sequence shown here is derived from an EMBL/GenBank/DDBJ whole genome shotgun (WGS) entry which is preliminary data.</text>
</comment>
<dbReference type="SMART" id="SM00342">
    <property type="entry name" value="HTH_ARAC"/>
    <property type="match status" value="1"/>
</dbReference>
<accession>A0ABT8KVR8</accession>
<dbReference type="EMBL" id="JAUJEA010000008">
    <property type="protein sequence ID" value="MDN5203718.1"/>
    <property type="molecule type" value="Genomic_DNA"/>
</dbReference>
<evidence type="ECO:0000256" key="3">
    <source>
        <dbReference type="ARBA" id="ARBA00023163"/>
    </source>
</evidence>
<gene>
    <name evidence="5" type="ORF">QQ008_20175</name>
</gene>
<evidence type="ECO:0000259" key="4">
    <source>
        <dbReference type="PROSITE" id="PS01124"/>
    </source>
</evidence>
<name>A0ABT8KVR8_9BACT</name>
<dbReference type="InterPro" id="IPR018060">
    <property type="entry name" value="HTH_AraC"/>
</dbReference>
<keyword evidence="6" id="KW-1185">Reference proteome</keyword>